<evidence type="ECO:0000259" key="2">
    <source>
        <dbReference type="Pfam" id="PF26604"/>
    </source>
</evidence>
<evidence type="ECO:0000313" key="4">
    <source>
        <dbReference type="Proteomes" id="UP000257323"/>
    </source>
</evidence>
<accession>A0A3E2BPX7</accession>
<sequence length="86" mass="9266">MSQTFLINLAGWLGALMLLLAYVLVSSRKLDGDSLPYQLLNLAGSACLLLNAFHFGAYPSVGVNSVWVVIALVTIIKSQSINRKEG</sequence>
<gene>
    <name evidence="3" type="ORF">OP8BY_1310</name>
</gene>
<keyword evidence="1" id="KW-0472">Membrane</keyword>
<dbReference type="EMBL" id="QUAH01000002">
    <property type="protein sequence ID" value="RFT16697.1"/>
    <property type="molecule type" value="Genomic_DNA"/>
</dbReference>
<feature type="domain" description="CBU-0592-like" evidence="2">
    <location>
        <begin position="8"/>
        <end position="78"/>
    </location>
</feature>
<protein>
    <recommendedName>
        <fullName evidence="2">CBU-0592-like domain-containing protein</fullName>
    </recommendedName>
</protein>
<reference evidence="3 4" key="1">
    <citation type="submission" date="2018-08" db="EMBL/GenBank/DDBJ databases">
        <title>Genome analysis of the thermophilic bacterium of the candidate phylum Aminicenantes from deep subsurface aquifer revealed its physiology and ecological role.</title>
        <authorList>
            <person name="Kadnikov V.V."/>
            <person name="Mardanov A.V."/>
            <person name="Beletsky A.V."/>
            <person name="Karnachuk O.V."/>
            <person name="Ravin N.V."/>
        </authorList>
    </citation>
    <scope>NUCLEOTIDE SEQUENCE [LARGE SCALE GENOMIC DNA]</scope>
    <source>
        <strain evidence="3">BY38</strain>
    </source>
</reference>
<comment type="caution">
    <text evidence="3">The sequence shown here is derived from an EMBL/GenBank/DDBJ whole genome shotgun (WGS) entry which is preliminary data.</text>
</comment>
<feature type="transmembrane region" description="Helical" evidence="1">
    <location>
        <begin position="6"/>
        <end position="25"/>
    </location>
</feature>
<organism evidence="3 4">
    <name type="scientific">Candidatus Saccharicenans subterraneus</name>
    <dbReference type="NCBI Taxonomy" id="2508984"/>
    <lineage>
        <taxon>Bacteria</taxon>
        <taxon>Candidatus Aminicenantota</taxon>
        <taxon>Candidatus Aminicenantia</taxon>
        <taxon>Candidatus Aminicenantales</taxon>
        <taxon>Candidatus Saccharicenantaceae</taxon>
        <taxon>Candidatus Saccharicenans</taxon>
    </lineage>
</organism>
<dbReference type="NCBIfam" id="NF047864">
    <property type="entry name" value="CBU_0592_membra"/>
    <property type="match status" value="1"/>
</dbReference>
<dbReference type="AlphaFoldDB" id="A0A3E2BPX7"/>
<keyword evidence="1" id="KW-1133">Transmembrane helix</keyword>
<evidence type="ECO:0000256" key="1">
    <source>
        <dbReference type="SAM" id="Phobius"/>
    </source>
</evidence>
<evidence type="ECO:0000313" key="3">
    <source>
        <dbReference type="EMBL" id="RFT16697.1"/>
    </source>
</evidence>
<dbReference type="Pfam" id="PF26604">
    <property type="entry name" value="CBU_0592"/>
    <property type="match status" value="1"/>
</dbReference>
<dbReference type="InterPro" id="IPR058058">
    <property type="entry name" value="CBU_0592-like"/>
</dbReference>
<feature type="transmembrane region" description="Helical" evidence="1">
    <location>
        <begin position="61"/>
        <end position="78"/>
    </location>
</feature>
<dbReference type="Proteomes" id="UP000257323">
    <property type="component" value="Unassembled WGS sequence"/>
</dbReference>
<keyword evidence="1" id="KW-0812">Transmembrane</keyword>
<name>A0A3E2BPX7_9BACT</name>
<proteinExistence type="predicted"/>